<dbReference type="EMBL" id="SRLO01005651">
    <property type="protein sequence ID" value="TNN29440.1"/>
    <property type="molecule type" value="Genomic_DNA"/>
</dbReference>
<feature type="region of interest" description="Disordered" evidence="1">
    <location>
        <begin position="86"/>
        <end position="108"/>
    </location>
</feature>
<comment type="caution">
    <text evidence="2">The sequence shown here is derived from an EMBL/GenBank/DDBJ whole genome shotgun (WGS) entry which is preliminary data.</text>
</comment>
<accession>A0A4Z2ELJ4</accession>
<organism evidence="2 3">
    <name type="scientific">Liparis tanakae</name>
    <name type="common">Tanaka's snailfish</name>
    <dbReference type="NCBI Taxonomy" id="230148"/>
    <lineage>
        <taxon>Eukaryota</taxon>
        <taxon>Metazoa</taxon>
        <taxon>Chordata</taxon>
        <taxon>Craniata</taxon>
        <taxon>Vertebrata</taxon>
        <taxon>Euteleostomi</taxon>
        <taxon>Actinopterygii</taxon>
        <taxon>Neopterygii</taxon>
        <taxon>Teleostei</taxon>
        <taxon>Neoteleostei</taxon>
        <taxon>Acanthomorphata</taxon>
        <taxon>Eupercaria</taxon>
        <taxon>Perciformes</taxon>
        <taxon>Cottioidei</taxon>
        <taxon>Cottales</taxon>
        <taxon>Liparidae</taxon>
        <taxon>Liparis</taxon>
    </lineage>
</organism>
<sequence>MPQTRPDFNVASPPSSCNYCHRRFCKLSEKLKTRSVLSVEWRAPTGLLQKHMEPTQRPSPERRWGPRAFWAMGFMLLVQSIPVCKENPGREPGVRTRGKNPGRDASQRAEEASLLYGAGHVLQAVPLSPTARLFVLSGRVAVHRGPPAAPRATPDQSLGAGAARRTAVLHLQESDARATRWIPETKAAITVKRELNGPTATFSAALFMSLIYSNLPQTLNALSSF</sequence>
<gene>
    <name evidence="2" type="ORF">EYF80_060411</name>
</gene>
<evidence type="ECO:0000313" key="3">
    <source>
        <dbReference type="Proteomes" id="UP000314294"/>
    </source>
</evidence>
<dbReference type="Proteomes" id="UP000314294">
    <property type="component" value="Unassembled WGS sequence"/>
</dbReference>
<reference evidence="2 3" key="1">
    <citation type="submission" date="2019-03" db="EMBL/GenBank/DDBJ databases">
        <title>First draft genome of Liparis tanakae, snailfish: a comprehensive survey of snailfish specific genes.</title>
        <authorList>
            <person name="Kim W."/>
            <person name="Song I."/>
            <person name="Jeong J.-H."/>
            <person name="Kim D."/>
            <person name="Kim S."/>
            <person name="Ryu S."/>
            <person name="Song J.Y."/>
            <person name="Lee S.K."/>
        </authorList>
    </citation>
    <scope>NUCLEOTIDE SEQUENCE [LARGE SCALE GENOMIC DNA]</scope>
    <source>
        <tissue evidence="2">Muscle</tissue>
    </source>
</reference>
<protein>
    <submittedName>
        <fullName evidence="2">Uncharacterized protein</fullName>
    </submittedName>
</protein>
<keyword evidence="3" id="KW-1185">Reference proteome</keyword>
<evidence type="ECO:0000256" key="1">
    <source>
        <dbReference type="SAM" id="MobiDB-lite"/>
    </source>
</evidence>
<proteinExistence type="predicted"/>
<evidence type="ECO:0000313" key="2">
    <source>
        <dbReference type="EMBL" id="TNN29440.1"/>
    </source>
</evidence>
<name>A0A4Z2ELJ4_9TELE</name>
<dbReference type="AlphaFoldDB" id="A0A4Z2ELJ4"/>